<dbReference type="InterPro" id="IPR036890">
    <property type="entry name" value="HATPase_C_sf"/>
</dbReference>
<organism evidence="1 2">
    <name type="scientific">Pseudoalteromonas ruthenica</name>
    <dbReference type="NCBI Taxonomy" id="151081"/>
    <lineage>
        <taxon>Bacteria</taxon>
        <taxon>Pseudomonadati</taxon>
        <taxon>Pseudomonadota</taxon>
        <taxon>Gammaproteobacteria</taxon>
        <taxon>Alteromonadales</taxon>
        <taxon>Pseudoalteromonadaceae</taxon>
        <taxon>Pseudoalteromonas</taxon>
    </lineage>
</organism>
<dbReference type="RefSeq" id="WP_045978696.1">
    <property type="nucleotide sequence ID" value="NZ_JXXY01000004.1"/>
</dbReference>
<dbReference type="AlphaFoldDB" id="A0A0F4PXH8"/>
<protein>
    <submittedName>
        <fullName evidence="1">DNA mismatch repair protein</fullName>
    </submittedName>
</protein>
<gene>
    <name evidence="1" type="ORF">TW72_03510</name>
</gene>
<name>A0A0F4PXH8_9GAMM</name>
<proteinExistence type="predicted"/>
<dbReference type="OrthoDB" id="8765545at2"/>
<evidence type="ECO:0000313" key="2">
    <source>
        <dbReference type="Proteomes" id="UP000033664"/>
    </source>
</evidence>
<dbReference type="GeneID" id="58227551"/>
<keyword evidence="2" id="KW-1185">Reference proteome</keyword>
<dbReference type="SUPFAM" id="SSF55874">
    <property type="entry name" value="ATPase domain of HSP90 chaperone/DNA topoisomerase II/histidine kinase"/>
    <property type="match status" value="1"/>
</dbReference>
<comment type="caution">
    <text evidence="1">The sequence shown here is derived from an EMBL/GenBank/DDBJ whole genome shotgun (WGS) entry which is preliminary data.</text>
</comment>
<reference evidence="1 2" key="1">
    <citation type="journal article" date="2015" name="BMC Genomics">
        <title>Genome mining reveals unlocked bioactive potential of marine Gram-negative bacteria.</title>
        <authorList>
            <person name="Machado H."/>
            <person name="Sonnenschein E.C."/>
            <person name="Melchiorsen J."/>
            <person name="Gram L."/>
        </authorList>
    </citation>
    <scope>NUCLEOTIDE SEQUENCE [LARGE SCALE GENOMIC DNA]</scope>
    <source>
        <strain evidence="1 2">S3137</strain>
    </source>
</reference>
<dbReference type="Gene3D" id="3.30.565.10">
    <property type="entry name" value="Histidine kinase-like ATPase, C-terminal domain"/>
    <property type="match status" value="1"/>
</dbReference>
<accession>A0A0F4PXH8</accession>
<dbReference type="PATRIC" id="fig|151081.8.peg.949"/>
<evidence type="ECO:0000313" key="1">
    <source>
        <dbReference type="EMBL" id="KJZ01361.1"/>
    </source>
</evidence>
<sequence length="658" mass="75057">MEDLIKVEVKKDHLDKVSRAPVLSALTELVWNAFDADADLVQVTIDRTDFGLQAVHIKDDGIGIVHKDSKKLFSSLGGSWKGQKGISPKGRFLHGKEGQGRFKSFAIGRTVEWNTSFFDGENTLSYTMKGKADNKGIFYPTSPKISGNQSTGTTVSIYEPHKEFTSINKERLLEHFSSVFAIYLSQYKSIKLYVDGDLVDPESQIKNKTNLPLDDVLYDNIDYPYELQIIEWNCNTTNEVLLCNSNGFPFLPYEKTIRGTGDFSYTAYLKSEHISKLNTVGTLGLGDLEPSLSKPIDAAISVLKNHFMSRRIELSADKIRKWKNENIYPYSSLANGPIEEAERQVFDILALNISEQIPEFDRSDIKLKKFQFRLLKQIVGSKPDDLHIILTEVLNLTKVKQSELAELLKEASLSSIISASKVVSDRLKFVTGLEEMLFHPEKKKVLKERTQLHKILAENTWVFGDEFSLTVNDQSLSEVLKVHLNKKRLDIQLDKPVKRVDGRVGIVDLMLTRSIGKNHSDEREHLVVELKAPKVKIGQDEINQIESYAFAVAEDERFKHLKTKWNFWVISNDLDAYAKRRLKQDNKGKGIIYDADGITIWVKTWGELIQECKHRLEFVREQLDINIDNSDGLKYLQESYSEYTKDVVLTHESEEAEV</sequence>
<dbReference type="Proteomes" id="UP000033664">
    <property type="component" value="Unassembled WGS sequence"/>
</dbReference>
<dbReference type="Pfam" id="PF13589">
    <property type="entry name" value="HATPase_c_3"/>
    <property type="match status" value="1"/>
</dbReference>
<dbReference type="EMBL" id="JXXZ01000003">
    <property type="protein sequence ID" value="KJZ01361.1"/>
    <property type="molecule type" value="Genomic_DNA"/>
</dbReference>